<keyword evidence="2" id="KW-1185">Reference proteome</keyword>
<organism evidence="1 2">
    <name type="scientific">Lentilactobacillus terminaliae</name>
    <dbReference type="NCBI Taxonomy" id="3003483"/>
    <lineage>
        <taxon>Bacteria</taxon>
        <taxon>Bacillati</taxon>
        <taxon>Bacillota</taxon>
        <taxon>Bacilli</taxon>
        <taxon>Lactobacillales</taxon>
        <taxon>Lactobacillaceae</taxon>
        <taxon>Lentilactobacillus</taxon>
    </lineage>
</organism>
<protein>
    <submittedName>
        <fullName evidence="1">Glutamate/gamma-aminobutyrate family transporter YjeM</fullName>
    </submittedName>
</protein>
<evidence type="ECO:0000313" key="1">
    <source>
        <dbReference type="EMBL" id="XFD39700.1"/>
    </source>
</evidence>
<proteinExistence type="predicted"/>
<name>A0ACD5DEL4_9LACO</name>
<reference evidence="1" key="1">
    <citation type="submission" date="2024-08" db="EMBL/GenBank/DDBJ databases">
        <title>Lentilactobacillus sp. nov., isolated from tree bark.</title>
        <authorList>
            <person name="Phuengjayaem S."/>
            <person name="Tanasupawat S."/>
        </authorList>
    </citation>
    <scope>NUCLEOTIDE SEQUENCE</scope>
    <source>
        <strain evidence="1">SPB1-3</strain>
    </source>
</reference>
<gene>
    <name evidence="1" type="primary">yjeM</name>
    <name evidence="1" type="ORF">O0236_009940</name>
</gene>
<accession>A0ACD5DEL4</accession>
<evidence type="ECO:0000313" key="2">
    <source>
        <dbReference type="Proteomes" id="UP001149860"/>
    </source>
</evidence>
<dbReference type="EMBL" id="CP168151">
    <property type="protein sequence ID" value="XFD39700.1"/>
    <property type="molecule type" value="Genomic_DNA"/>
</dbReference>
<dbReference type="Proteomes" id="UP001149860">
    <property type="component" value="Chromosome"/>
</dbReference>
<sequence>MAQSKKIKTVSLILMIFTTIYGFANTTVAFDQMGYASIIWYVLAAIFFFLPSGLMFAEYGSAFKEAKGGIYSWLAGSIGEEWAFIGTFIWLSSWIIWMMSTASKVWIPFSTFIFGSDQTQTWSFFGFNATETVGILAIFWIIVVTIFAVHGIDSISKMASVGGVFVMILTGVFVVLSLLALFLNGGHLAQPINGMSSFIHSPNPEFHSGSAVLSFVVYAIFAYAGSESMGGITDQLDKPEKTFPKGIIISTIVITFTYSISIFLWGITTNWVKVLGTKGTNLGNITYVLMNNLGVYIGQSFHLSTQTSLLLGTSLARLAGLSMFMAYLGSFFVLIYSPLKSFILGSNKSFWPARMTKLNKAGMPAFAMWMQATIVCVFIFFVAFGGSGAKQFYTILTDMGNISTSFPYIFLIGAFPFFKRRTDIERPFVFFKNRTITNIIVAIVLIVLIGGIGFSAVQPFLDHDYQTGFWTIGGPIIFGLIAWLFLIQAHHRQSNISR</sequence>